<sequence>GRRVPRAGRPQSAGPARRAARPGRSVAAGTRRGAGDDAPGRRQAPRRARGRGSRRHVVARAREAPPPQRRPDQRRRRPVDPAVRPGAGADPRRPPTGSRGDRHVRRLRLRHLHPHDAGEALAGADRPGVHREVLRRRRADVGLGGRLEGPLVDGRRGAARLGPARPRGRPAAPAVVHLAQLPARDAGDVRLERRAPGRAAAGEALEGHLRHRAGGAGREADRHPRRLRARQRDARRRLPGLAGDPVEPEVGAGDGRGRGRRL</sequence>
<feature type="non-terminal residue" evidence="2">
    <location>
        <position position="262"/>
    </location>
</feature>
<evidence type="ECO:0000256" key="1">
    <source>
        <dbReference type="SAM" id="MobiDB-lite"/>
    </source>
</evidence>
<feature type="region of interest" description="Disordered" evidence="1">
    <location>
        <begin position="196"/>
        <end position="262"/>
    </location>
</feature>
<organism evidence="2">
    <name type="scientific">uncultured Actinomycetospora sp</name>
    <dbReference type="NCBI Taxonomy" id="1135996"/>
    <lineage>
        <taxon>Bacteria</taxon>
        <taxon>Bacillati</taxon>
        <taxon>Actinomycetota</taxon>
        <taxon>Actinomycetes</taxon>
        <taxon>Pseudonocardiales</taxon>
        <taxon>Pseudonocardiaceae</taxon>
        <taxon>Actinomycetospora</taxon>
        <taxon>environmental samples</taxon>
    </lineage>
</organism>
<gene>
    <name evidence="2" type="ORF">AVDCRST_MAG54-1207</name>
</gene>
<reference evidence="2" key="1">
    <citation type="submission" date="2020-02" db="EMBL/GenBank/DDBJ databases">
        <authorList>
            <person name="Meier V. D."/>
        </authorList>
    </citation>
    <scope>NUCLEOTIDE SEQUENCE</scope>
    <source>
        <strain evidence="2">AVDCRST_MAG54</strain>
    </source>
</reference>
<name>A0A6J4HWE2_9PSEU</name>
<evidence type="ECO:0000313" key="2">
    <source>
        <dbReference type="EMBL" id="CAA9234835.1"/>
    </source>
</evidence>
<feature type="compositionally biased region" description="Low complexity" evidence="1">
    <location>
        <begin position="80"/>
        <end position="89"/>
    </location>
</feature>
<dbReference type="AlphaFoldDB" id="A0A6J4HWE2"/>
<feature type="compositionally biased region" description="Basic residues" evidence="1">
    <location>
        <begin position="43"/>
        <end position="59"/>
    </location>
</feature>
<dbReference type="EMBL" id="CADCTH010000162">
    <property type="protein sequence ID" value="CAA9234835.1"/>
    <property type="molecule type" value="Genomic_DNA"/>
</dbReference>
<protein>
    <submittedName>
        <fullName evidence="2">Transcriptional regulator, ArsR family / Ligand-binding SRPBCC domain protein family</fullName>
    </submittedName>
</protein>
<feature type="compositionally biased region" description="Low complexity" evidence="1">
    <location>
        <begin position="7"/>
        <end position="31"/>
    </location>
</feature>
<proteinExistence type="predicted"/>
<feature type="compositionally biased region" description="Basic residues" evidence="1">
    <location>
        <begin position="223"/>
        <end position="238"/>
    </location>
</feature>
<feature type="region of interest" description="Disordered" evidence="1">
    <location>
        <begin position="1"/>
        <end position="105"/>
    </location>
</feature>
<feature type="non-terminal residue" evidence="2">
    <location>
        <position position="1"/>
    </location>
</feature>
<accession>A0A6J4HWE2</accession>